<dbReference type="InterPro" id="IPR039537">
    <property type="entry name" value="Retrotran_Ty1/copia-like"/>
</dbReference>
<dbReference type="SMART" id="SM00343">
    <property type="entry name" value="ZnF_C2HC"/>
    <property type="match status" value="1"/>
</dbReference>
<comment type="caution">
    <text evidence="8">The sequence shown here is derived from an EMBL/GenBank/DDBJ whole genome shotgun (WGS) entry which is preliminary data.</text>
</comment>
<keyword evidence="9" id="KW-1185">Reference proteome</keyword>
<dbReference type="InterPro" id="IPR012337">
    <property type="entry name" value="RNaseH-like_sf"/>
</dbReference>
<keyword evidence="1" id="KW-0479">Metal-binding</keyword>
<feature type="domain" description="Integrase catalytic" evidence="7">
    <location>
        <begin position="802"/>
        <end position="974"/>
    </location>
</feature>
<dbReference type="InterPro" id="IPR036397">
    <property type="entry name" value="RNaseH_sf"/>
</dbReference>
<dbReference type="Pfam" id="PF14223">
    <property type="entry name" value="Retrotran_gag_2"/>
    <property type="match status" value="1"/>
</dbReference>
<dbReference type="InterPro" id="IPR001878">
    <property type="entry name" value="Znf_CCHC"/>
</dbReference>
<dbReference type="SUPFAM" id="SSF57756">
    <property type="entry name" value="Retrovirus zinc finger-like domains"/>
    <property type="match status" value="1"/>
</dbReference>
<evidence type="ECO:0000259" key="7">
    <source>
        <dbReference type="PROSITE" id="PS50994"/>
    </source>
</evidence>
<dbReference type="Proteomes" id="UP001151760">
    <property type="component" value="Unassembled WGS sequence"/>
</dbReference>
<reference evidence="8" key="1">
    <citation type="journal article" date="2022" name="Int. J. Mol. Sci.">
        <title>Draft Genome of Tanacetum Coccineum: Genomic Comparison of Closely Related Tanacetum-Family Plants.</title>
        <authorList>
            <person name="Yamashiro T."/>
            <person name="Shiraishi A."/>
            <person name="Nakayama K."/>
            <person name="Satake H."/>
        </authorList>
    </citation>
    <scope>NUCLEOTIDE SEQUENCE</scope>
</reference>
<dbReference type="Pfam" id="PF25597">
    <property type="entry name" value="SH3_retrovirus"/>
    <property type="match status" value="1"/>
</dbReference>
<evidence type="ECO:0000313" key="8">
    <source>
        <dbReference type="EMBL" id="GJT13411.1"/>
    </source>
</evidence>
<dbReference type="PROSITE" id="PS50158">
    <property type="entry name" value="ZF_CCHC"/>
    <property type="match status" value="1"/>
</dbReference>
<feature type="region of interest" description="Disordered" evidence="5">
    <location>
        <begin position="462"/>
        <end position="482"/>
    </location>
</feature>
<dbReference type="PANTHER" id="PTHR42648">
    <property type="entry name" value="TRANSPOSASE, PUTATIVE-RELATED"/>
    <property type="match status" value="1"/>
</dbReference>
<dbReference type="Pfam" id="PF00665">
    <property type="entry name" value="rve"/>
    <property type="match status" value="1"/>
</dbReference>
<keyword evidence="2" id="KW-0378">Hydrolase</keyword>
<sequence>MSEAEPIPPTSSVTALRIPMIKKGEYDLWSMKMRQYIAITDHILWDIITNGDQATTDPASSSAPKTSLAANARRNNEKALNILLSAIPDRHLLSFHDATNAKTLWTAIKARFGGNEASKKMQKNLLKQQFETFTIGSREELDSDEIICSFFAQQASMPTTHDDEDLLQIDEDAMEEIDIRWQVAMITARIRKFMRKTGRPIDLKPKNGITFDKSKIECFNCQKLGHFARECRFAKYQENRANGRQEKRIVAIEDSNSKALVATDNNEDIDWTKEFDAEPVTYAMMALTEVEQDDWSMEFDAEHMHFGQDGLGDFDWSNKADDTPVSLALMATNSEVPYCSKCSKSYKKLLESYQTERDNFQKARTEILGYQMSLESLEVILKTHEKNEYAWGDKYEQMEYDLKIRDLKLEEKQKELDQALKERDDFKVKLEKWSNASVLQNEVLNKQRYLSDKSCIGFGVESSSGMESDNSSGNTNSTDSLYPNFQKTKGFHSVPPPTGTIIPPRANVSFTGIDELAIRNKVVNQEKTKTSQSAIDRNKVIIEDWVDNLEYHRQYFHEVLMEVIIQGWIIEDLESQVTHHHQGPSILQWTPHRPQRLQENVKSIWVKKGSTVGSQAVLPQTVKKSAMINPKQTWKPKGNYLDSVNRGNGSYTLKQFEAIQKKISRTMLFIDSGYVAFGNDSKGGRISGKGTIKTSCLDFEKVSYVEELKFNLLSVSQICDKKHNVLFTDKECLILSPKFKFVDEDLRMKLSYGTEDWGMSTSKISTSWLKAIWLGVYLQRHSSLITHVWHVERVNSTGHLARRLRKGCHENSLCLLHMDLFGPVSVESINKKKYCLVVTDDCSKFSWVFFLAYKDETYDMLHDLIVGLENRLRHKVKTIRCDHGTEFKNQLMNEFCAKKGIKREYSIARTPQQNGVAERKNRTLIEAARTMLADSLLPIQFWAEAVNTACYVLNRVLVTKPQMKTPYEILMGRSPNISFMRPFGCSLTILNTLDHLGKFDGKSEEGYLLGYSTNSKGFRVYNRVTRKVQDCLHVNFLENQENQKGKGPDWMFDLDLLTPSMNYIPVREENYADSKEQGISCDDVEDLDDQQFIVHTAQPMHPEERTAAKEVSLSSEEQALHDELVSLMHQESLAKSHNDDQRIAFEEEKRRISIAKGKEHVDSTFTLSTANTPPQSTGNTPTDSDDDTPKDGIFSTNSFDAEEGGVADYNNMDPTIDVPSTPTLRIHKIHPQSQIIGKKEPKIVSKSLADKSWVEAMQEELLQFKLQEVWVLCDTYQKAWRVDGTKWVFRNKRLKGVLFIKNKARCCTQGYTRRSVDYDEMDVIKLHFCMSNSQDDVYVKQPPGFEDPASSKQGLLSCQGLYGLHQAKRWYYVGGMISSLDPQVFSGEDFEDLMQKEFKMSSMGELTFFLGLQVKQSNGGIFLSQDKYVKDILNKFDFRTIKPASTPIEAHKSLGKDEEGEDVDVHLYRSMIGCLMYLTASRPDIMFAVCISNSTNLGLWYPKDSPFHLEAFSDSDYAGDNHDRRSTSGGCQYLGRRLVSWQCKKQTIVAISSTEAEYVAAASCCAQSTICIVKYPVSLKDQAYSRFDITSFEICYEQRRINGSRFITDDNVSRLLTKALTWQDSLFGGNNWDDEP</sequence>
<dbReference type="Pfam" id="PF00098">
    <property type="entry name" value="zf-CCHC"/>
    <property type="match status" value="1"/>
</dbReference>
<evidence type="ECO:0000256" key="5">
    <source>
        <dbReference type="SAM" id="MobiDB-lite"/>
    </source>
</evidence>
<dbReference type="SUPFAM" id="SSF53098">
    <property type="entry name" value="Ribonuclease H-like"/>
    <property type="match status" value="1"/>
</dbReference>
<name>A0ABQ5BIE9_9ASTR</name>
<protein>
    <submittedName>
        <fullName evidence="8">Ribonuclease H-like domain-containing protein</fullName>
    </submittedName>
</protein>
<dbReference type="PANTHER" id="PTHR42648:SF32">
    <property type="entry name" value="RIBONUCLEASE H-LIKE DOMAIN, GAG-PRE-INTEGRASE DOMAIN PROTEIN-RELATED"/>
    <property type="match status" value="1"/>
</dbReference>
<accession>A0ABQ5BIE9</accession>
<feature type="compositionally biased region" description="Polar residues" evidence="5">
    <location>
        <begin position="1163"/>
        <end position="1175"/>
    </location>
</feature>
<evidence type="ECO:0000313" key="9">
    <source>
        <dbReference type="Proteomes" id="UP001151760"/>
    </source>
</evidence>
<feature type="coiled-coil region" evidence="4">
    <location>
        <begin position="402"/>
        <end position="436"/>
    </location>
</feature>
<keyword evidence="3" id="KW-0863">Zinc-finger</keyword>
<dbReference type="EMBL" id="BQNB010013228">
    <property type="protein sequence ID" value="GJT13411.1"/>
    <property type="molecule type" value="Genomic_DNA"/>
</dbReference>
<organism evidence="8 9">
    <name type="scientific">Tanacetum coccineum</name>
    <dbReference type="NCBI Taxonomy" id="301880"/>
    <lineage>
        <taxon>Eukaryota</taxon>
        <taxon>Viridiplantae</taxon>
        <taxon>Streptophyta</taxon>
        <taxon>Embryophyta</taxon>
        <taxon>Tracheophyta</taxon>
        <taxon>Spermatophyta</taxon>
        <taxon>Magnoliopsida</taxon>
        <taxon>eudicotyledons</taxon>
        <taxon>Gunneridae</taxon>
        <taxon>Pentapetalae</taxon>
        <taxon>asterids</taxon>
        <taxon>campanulids</taxon>
        <taxon>Asterales</taxon>
        <taxon>Asteraceae</taxon>
        <taxon>Asteroideae</taxon>
        <taxon>Anthemideae</taxon>
        <taxon>Anthemidinae</taxon>
        <taxon>Tanacetum</taxon>
    </lineage>
</organism>
<keyword evidence="3" id="KW-0862">Zinc</keyword>
<dbReference type="InterPro" id="IPR036875">
    <property type="entry name" value="Znf_CCHC_sf"/>
</dbReference>
<dbReference type="Gene3D" id="3.30.420.10">
    <property type="entry name" value="Ribonuclease H-like superfamily/Ribonuclease H"/>
    <property type="match status" value="1"/>
</dbReference>
<keyword evidence="4" id="KW-0175">Coiled coil</keyword>
<evidence type="ECO:0000256" key="2">
    <source>
        <dbReference type="ARBA" id="ARBA00022801"/>
    </source>
</evidence>
<dbReference type="InterPro" id="IPR013103">
    <property type="entry name" value="RVT_2"/>
</dbReference>
<feature type="region of interest" description="Disordered" evidence="5">
    <location>
        <begin position="1155"/>
        <end position="1210"/>
    </location>
</feature>
<feature type="compositionally biased region" description="Low complexity" evidence="5">
    <location>
        <begin position="462"/>
        <end position="480"/>
    </location>
</feature>
<dbReference type="InterPro" id="IPR057670">
    <property type="entry name" value="SH3_retrovirus"/>
</dbReference>
<gene>
    <name evidence="8" type="ORF">Tco_0860453</name>
</gene>
<dbReference type="InterPro" id="IPR001584">
    <property type="entry name" value="Integrase_cat-core"/>
</dbReference>
<feature type="domain" description="CCHC-type" evidence="6">
    <location>
        <begin position="218"/>
        <end position="232"/>
    </location>
</feature>
<reference evidence="8" key="2">
    <citation type="submission" date="2022-01" db="EMBL/GenBank/DDBJ databases">
        <authorList>
            <person name="Yamashiro T."/>
            <person name="Shiraishi A."/>
            <person name="Satake H."/>
            <person name="Nakayama K."/>
        </authorList>
    </citation>
    <scope>NUCLEOTIDE SEQUENCE</scope>
</reference>
<proteinExistence type="predicted"/>
<evidence type="ECO:0000256" key="1">
    <source>
        <dbReference type="ARBA" id="ARBA00022723"/>
    </source>
</evidence>
<dbReference type="Pfam" id="PF07727">
    <property type="entry name" value="RVT_2"/>
    <property type="match status" value="1"/>
</dbReference>
<evidence type="ECO:0000256" key="3">
    <source>
        <dbReference type="PROSITE-ProRule" id="PRU00047"/>
    </source>
</evidence>
<dbReference type="PROSITE" id="PS50994">
    <property type="entry name" value="INTEGRASE"/>
    <property type="match status" value="1"/>
</dbReference>
<evidence type="ECO:0000256" key="4">
    <source>
        <dbReference type="SAM" id="Coils"/>
    </source>
</evidence>
<dbReference type="CDD" id="cd09272">
    <property type="entry name" value="RNase_HI_RT_Ty1"/>
    <property type="match status" value="1"/>
</dbReference>
<evidence type="ECO:0000259" key="6">
    <source>
        <dbReference type="PROSITE" id="PS50158"/>
    </source>
</evidence>